<feature type="compositionally biased region" description="Low complexity" evidence="2">
    <location>
        <begin position="142"/>
        <end position="183"/>
    </location>
</feature>
<evidence type="ECO:0000256" key="1">
    <source>
        <dbReference type="PROSITE-ProRule" id="PRU00047"/>
    </source>
</evidence>
<dbReference type="OrthoDB" id="1751882at2759"/>
<dbReference type="InterPro" id="IPR001878">
    <property type="entry name" value="Znf_CCHC"/>
</dbReference>
<keyword evidence="4" id="KW-1185">Reference proteome</keyword>
<feature type="region of interest" description="Disordered" evidence="2">
    <location>
        <begin position="138"/>
        <end position="190"/>
    </location>
</feature>
<feature type="region of interest" description="Disordered" evidence="2">
    <location>
        <begin position="1"/>
        <end position="100"/>
    </location>
</feature>
<dbReference type="GO" id="GO:0008270">
    <property type="term" value="F:zinc ion binding"/>
    <property type="evidence" value="ECO:0007669"/>
    <property type="project" value="UniProtKB-KW"/>
</dbReference>
<feature type="domain" description="CCHC-type" evidence="3">
    <location>
        <begin position="118"/>
        <end position="131"/>
    </location>
</feature>
<keyword evidence="1" id="KW-0862">Zinc</keyword>
<sequence>MVAFAQATESRKLKNRTEREGNSKARSTGNMGESLGGGRSAFREGSSVTSQTIAQSSASAPPSGPSQQQWSHFRTSQGNRGSHQRGRSGEKSQQQQRFPCPKCGKMHSGICYTELPICYGCGMRGHIQRHCHVYRQGAGTGTAQPSSPISTTSSAPSPARGTPAPAWRGSARGSAQSSGGPSRFYAMSGR</sequence>
<dbReference type="Proteomes" id="UP000189701">
    <property type="component" value="Unplaced"/>
</dbReference>
<protein>
    <submittedName>
        <fullName evidence="5">Zinc finger protein 316-like</fullName>
    </submittedName>
</protein>
<dbReference type="RefSeq" id="XP_009770856.1">
    <property type="nucleotide sequence ID" value="XM_009772554.1"/>
</dbReference>
<name>A0A1U7W0X5_NICSY</name>
<dbReference type="GO" id="GO:0003676">
    <property type="term" value="F:nucleic acid binding"/>
    <property type="evidence" value="ECO:0007669"/>
    <property type="project" value="InterPro"/>
</dbReference>
<keyword evidence="1" id="KW-0863">Zinc-finger</keyword>
<reference evidence="5" key="2">
    <citation type="submission" date="2025-08" db="UniProtKB">
        <authorList>
            <consortium name="RefSeq"/>
        </authorList>
    </citation>
    <scope>IDENTIFICATION</scope>
    <source>
        <tissue evidence="5">Leaf</tissue>
    </source>
</reference>
<feature type="compositionally biased region" description="Low complexity" evidence="2">
    <location>
        <begin position="46"/>
        <end position="71"/>
    </location>
</feature>
<evidence type="ECO:0000313" key="4">
    <source>
        <dbReference type="Proteomes" id="UP000189701"/>
    </source>
</evidence>
<keyword evidence="1" id="KW-0479">Metal-binding</keyword>
<reference evidence="4" key="1">
    <citation type="journal article" date="2013" name="Genome Biol.">
        <title>Reference genomes and transcriptomes of Nicotiana sylvestris and Nicotiana tomentosiformis.</title>
        <authorList>
            <person name="Sierro N."/>
            <person name="Battey J.N."/>
            <person name="Ouadi S."/>
            <person name="Bovet L."/>
            <person name="Goepfert S."/>
            <person name="Bakaher N."/>
            <person name="Peitsch M.C."/>
            <person name="Ivanov N.V."/>
        </authorList>
    </citation>
    <scope>NUCLEOTIDE SEQUENCE [LARGE SCALE GENOMIC DNA]</scope>
</reference>
<evidence type="ECO:0000259" key="3">
    <source>
        <dbReference type="PROSITE" id="PS50158"/>
    </source>
</evidence>
<accession>A0A1U7W0X5</accession>
<dbReference type="AlphaFoldDB" id="A0A1U7W0X5"/>
<proteinExistence type="predicted"/>
<gene>
    <name evidence="5" type="primary">LOC104221487</name>
</gene>
<evidence type="ECO:0000256" key="2">
    <source>
        <dbReference type="SAM" id="MobiDB-lite"/>
    </source>
</evidence>
<dbReference type="PROSITE" id="PS50158">
    <property type="entry name" value="ZF_CCHC"/>
    <property type="match status" value="1"/>
</dbReference>
<feature type="compositionally biased region" description="Basic and acidic residues" evidence="2">
    <location>
        <begin position="9"/>
        <end position="23"/>
    </location>
</feature>
<evidence type="ECO:0000313" key="5">
    <source>
        <dbReference type="RefSeq" id="XP_009770856.1"/>
    </source>
</evidence>
<feature type="compositionally biased region" description="Polar residues" evidence="2">
    <location>
        <begin position="72"/>
        <end position="81"/>
    </location>
</feature>
<organism evidence="4 5">
    <name type="scientific">Nicotiana sylvestris</name>
    <name type="common">Wood tobacco</name>
    <name type="synonym">South American tobacco</name>
    <dbReference type="NCBI Taxonomy" id="4096"/>
    <lineage>
        <taxon>Eukaryota</taxon>
        <taxon>Viridiplantae</taxon>
        <taxon>Streptophyta</taxon>
        <taxon>Embryophyta</taxon>
        <taxon>Tracheophyta</taxon>
        <taxon>Spermatophyta</taxon>
        <taxon>Magnoliopsida</taxon>
        <taxon>eudicotyledons</taxon>
        <taxon>Gunneridae</taxon>
        <taxon>Pentapetalae</taxon>
        <taxon>asterids</taxon>
        <taxon>lamiids</taxon>
        <taxon>Solanales</taxon>
        <taxon>Solanaceae</taxon>
        <taxon>Nicotianoideae</taxon>
        <taxon>Nicotianeae</taxon>
        <taxon>Nicotiana</taxon>
    </lineage>
</organism>